<dbReference type="GO" id="GO:0015087">
    <property type="term" value="F:cobalt ion transmembrane transporter activity"/>
    <property type="evidence" value="ECO:0007669"/>
    <property type="project" value="UniProtKB-UniRule"/>
</dbReference>
<evidence type="ECO:0000256" key="5">
    <source>
        <dbReference type="ARBA" id="ARBA00022692"/>
    </source>
</evidence>
<organism evidence="9 10">
    <name type="scientific">Eiseniibacteriota bacterium</name>
    <dbReference type="NCBI Taxonomy" id="2212470"/>
    <lineage>
        <taxon>Bacteria</taxon>
        <taxon>Candidatus Eiseniibacteriota</taxon>
    </lineage>
</organism>
<dbReference type="InterPro" id="IPR004488">
    <property type="entry name" value="Mg/Co-transport_prot_CorA"/>
</dbReference>
<dbReference type="GO" id="GO:0015095">
    <property type="term" value="F:magnesium ion transmembrane transporter activity"/>
    <property type="evidence" value="ECO:0007669"/>
    <property type="project" value="UniProtKB-UniRule"/>
</dbReference>
<reference evidence="9" key="1">
    <citation type="submission" date="2021-05" db="EMBL/GenBank/DDBJ databases">
        <title>Energy efficiency and biological interactions define the core microbiome of deep oligotrophic groundwater.</title>
        <authorList>
            <person name="Mehrshad M."/>
            <person name="Lopez-Fernandez M."/>
            <person name="Bell E."/>
            <person name="Bernier-Latmani R."/>
            <person name="Bertilsson S."/>
            <person name="Dopson M."/>
        </authorList>
    </citation>
    <scope>NUCLEOTIDE SEQUENCE</scope>
    <source>
        <strain evidence="9">Modern_marine.mb.64</strain>
    </source>
</reference>
<dbReference type="SUPFAM" id="SSF143865">
    <property type="entry name" value="CorA soluble domain-like"/>
    <property type="match status" value="1"/>
</dbReference>
<comment type="caution">
    <text evidence="9">The sequence shown here is derived from an EMBL/GenBank/DDBJ whole genome shotgun (WGS) entry which is preliminary data.</text>
</comment>
<dbReference type="InterPro" id="IPR045861">
    <property type="entry name" value="CorA_cytoplasmic_dom"/>
</dbReference>
<evidence type="ECO:0000256" key="2">
    <source>
        <dbReference type="ARBA" id="ARBA00009765"/>
    </source>
</evidence>
<comment type="similarity">
    <text evidence="2 8">Belongs to the CorA metal ion transporter (MIT) (TC 1.A.35) family.</text>
</comment>
<dbReference type="EMBL" id="JAHJDP010000023">
    <property type="protein sequence ID" value="MBU2690039.1"/>
    <property type="molecule type" value="Genomic_DNA"/>
</dbReference>
<name>A0A948W555_UNCEI</name>
<evidence type="ECO:0000256" key="1">
    <source>
        <dbReference type="ARBA" id="ARBA00004651"/>
    </source>
</evidence>
<dbReference type="Pfam" id="PF01544">
    <property type="entry name" value="CorA"/>
    <property type="match status" value="1"/>
</dbReference>
<dbReference type="NCBIfam" id="TIGR00383">
    <property type="entry name" value="corA"/>
    <property type="match status" value="1"/>
</dbReference>
<dbReference type="Gene3D" id="1.20.58.340">
    <property type="entry name" value="Magnesium transport protein CorA, transmembrane region"/>
    <property type="match status" value="2"/>
</dbReference>
<keyword evidence="4 8" id="KW-1003">Cell membrane</keyword>
<dbReference type="CDD" id="cd12828">
    <property type="entry name" value="TmCorA-like_1"/>
    <property type="match status" value="1"/>
</dbReference>
<keyword evidence="8" id="KW-0460">Magnesium</keyword>
<evidence type="ECO:0000313" key="9">
    <source>
        <dbReference type="EMBL" id="MBU2690039.1"/>
    </source>
</evidence>
<dbReference type="GO" id="GO:0000287">
    <property type="term" value="F:magnesium ion binding"/>
    <property type="evidence" value="ECO:0007669"/>
    <property type="project" value="TreeGrafter"/>
</dbReference>
<evidence type="ECO:0000313" key="10">
    <source>
        <dbReference type="Proteomes" id="UP000777784"/>
    </source>
</evidence>
<evidence type="ECO:0000256" key="6">
    <source>
        <dbReference type="ARBA" id="ARBA00022989"/>
    </source>
</evidence>
<comment type="function">
    <text evidence="8">Mediates influx of magnesium ions.</text>
</comment>
<dbReference type="FunFam" id="1.20.58.340:FF:000012">
    <property type="entry name" value="Magnesium transport protein CorA"/>
    <property type="match status" value="1"/>
</dbReference>
<dbReference type="PANTHER" id="PTHR46494">
    <property type="entry name" value="CORA FAMILY METAL ION TRANSPORTER (EUROFUNG)"/>
    <property type="match status" value="1"/>
</dbReference>
<dbReference type="PANTHER" id="PTHR46494:SF1">
    <property type="entry name" value="CORA FAMILY METAL ION TRANSPORTER (EUROFUNG)"/>
    <property type="match status" value="1"/>
</dbReference>
<feature type="transmembrane region" description="Helical" evidence="8">
    <location>
        <begin position="294"/>
        <end position="312"/>
    </location>
</feature>
<dbReference type="InterPro" id="IPR045863">
    <property type="entry name" value="CorA_TM1_TM2"/>
</dbReference>
<protein>
    <recommendedName>
        <fullName evidence="8">Magnesium transport protein CorA</fullName>
    </recommendedName>
</protein>
<dbReference type="Gene3D" id="3.30.460.20">
    <property type="entry name" value="CorA soluble domain-like"/>
    <property type="match status" value="1"/>
</dbReference>
<gene>
    <name evidence="8 9" type="primary">corA</name>
    <name evidence="9" type="ORF">KJ970_03865</name>
</gene>
<dbReference type="InterPro" id="IPR002523">
    <property type="entry name" value="MgTranspt_CorA/ZnTranspt_ZntB"/>
</dbReference>
<keyword evidence="7 8" id="KW-0472">Membrane</keyword>
<dbReference type="GO" id="GO:0005886">
    <property type="term" value="C:plasma membrane"/>
    <property type="evidence" value="ECO:0007669"/>
    <property type="project" value="UniProtKB-SubCell"/>
</dbReference>
<keyword evidence="6 8" id="KW-1133">Transmembrane helix</keyword>
<dbReference type="AlphaFoldDB" id="A0A948W555"/>
<proteinExistence type="inferred from homology"/>
<evidence type="ECO:0000256" key="3">
    <source>
        <dbReference type="ARBA" id="ARBA00022448"/>
    </source>
</evidence>
<keyword evidence="8" id="KW-0406">Ion transport</keyword>
<sequence>MHLPHLGHSHRKVVPGTAAGTFVIDPETPKPTIQLMAYNPDTYEELEIESLDQIQDYLGRFPVTWVNVNGLSDSESFTTFGNMFNLHPLAMEDVVNVPQRPKVEEFQVQLFIVSQMPTLGHEHLKEQLSLFLGKNYVLTFQERPGDCLDPIRARVRKGGPRLRNAGPDYLTHAILDRILDTYFPYLDEYGEQLSALEERLFRNPTKADLHRLHQLKRSLEPLRYILLSYRDVFISLSRDETPFVTETIHFYLRDCYDHTLQLIDLLANYRETCSSLMDLYLSSVSNKMNEVMKVLTITATIFIPLTFIAGIYGMNFDPGASRFNMPELGWYWGYPFALTLMVIVALVMIFFFRSRGWLGGSVGPDDDDADKEE</sequence>
<evidence type="ECO:0000256" key="8">
    <source>
        <dbReference type="RuleBase" id="RU362010"/>
    </source>
</evidence>
<feature type="transmembrane region" description="Helical" evidence="8">
    <location>
        <begin position="332"/>
        <end position="352"/>
    </location>
</feature>
<accession>A0A948W555</accession>
<dbReference type="Proteomes" id="UP000777784">
    <property type="component" value="Unassembled WGS sequence"/>
</dbReference>
<keyword evidence="5 8" id="KW-0812">Transmembrane</keyword>
<dbReference type="GO" id="GO:0050897">
    <property type="term" value="F:cobalt ion binding"/>
    <property type="evidence" value="ECO:0007669"/>
    <property type="project" value="TreeGrafter"/>
</dbReference>
<comment type="subcellular location">
    <subcellularLocation>
        <location evidence="1">Cell membrane</location>
        <topology evidence="1">Multi-pass membrane protein</topology>
    </subcellularLocation>
    <subcellularLocation>
        <location evidence="8">Membrane</location>
        <topology evidence="8">Multi-pass membrane protein</topology>
    </subcellularLocation>
</comment>
<evidence type="ECO:0000256" key="7">
    <source>
        <dbReference type="ARBA" id="ARBA00023136"/>
    </source>
</evidence>
<dbReference type="SUPFAM" id="SSF144083">
    <property type="entry name" value="Magnesium transport protein CorA, transmembrane region"/>
    <property type="match status" value="1"/>
</dbReference>
<evidence type="ECO:0000256" key="4">
    <source>
        <dbReference type="ARBA" id="ARBA00022475"/>
    </source>
</evidence>
<keyword evidence="3 8" id="KW-0813">Transport</keyword>